<dbReference type="Gene3D" id="3.10.20.30">
    <property type="match status" value="1"/>
</dbReference>
<dbReference type="EMBL" id="LKCM01000237">
    <property type="protein sequence ID" value="KPQ42377.1"/>
    <property type="molecule type" value="Genomic_DNA"/>
</dbReference>
<name>A0A0P8CHY6_9EURY</name>
<dbReference type="Pfam" id="PF13085">
    <property type="entry name" value="Fer2_3"/>
    <property type="match status" value="1"/>
</dbReference>
<dbReference type="PROSITE" id="PS00197">
    <property type="entry name" value="2FE2S_FER_1"/>
    <property type="match status" value="1"/>
</dbReference>
<evidence type="ECO:0000256" key="11">
    <source>
        <dbReference type="ARBA" id="ARBA00023004"/>
    </source>
</evidence>
<gene>
    <name evidence="17" type="ORF">MPEBLZ_03094</name>
</gene>
<dbReference type="InterPro" id="IPR036010">
    <property type="entry name" value="2Fe-2S_ferredoxin-like_sf"/>
</dbReference>
<evidence type="ECO:0000313" key="17">
    <source>
        <dbReference type="EMBL" id="KPQ42377.1"/>
    </source>
</evidence>
<evidence type="ECO:0000256" key="14">
    <source>
        <dbReference type="ARBA" id="ARBA00034078"/>
    </source>
</evidence>
<dbReference type="FunFam" id="1.10.1060.10:FF:000003">
    <property type="entry name" value="Succinate dehydrogenase iron-sulfur subunit"/>
    <property type="match status" value="1"/>
</dbReference>
<feature type="domain" description="4Fe-4S ferredoxin-type" evidence="16">
    <location>
        <begin position="149"/>
        <end position="179"/>
    </location>
</feature>
<evidence type="ECO:0000256" key="12">
    <source>
        <dbReference type="ARBA" id="ARBA00023014"/>
    </source>
</evidence>
<comment type="cofactor">
    <cofactor evidence="1">
        <name>[3Fe-4S] cluster</name>
        <dbReference type="ChEBI" id="CHEBI:21137"/>
    </cofactor>
</comment>
<dbReference type="GO" id="GO:0022904">
    <property type="term" value="P:respiratory electron transport chain"/>
    <property type="evidence" value="ECO:0007669"/>
    <property type="project" value="TreeGrafter"/>
</dbReference>
<dbReference type="InterPro" id="IPR006058">
    <property type="entry name" value="2Fe2S_fd_BS"/>
</dbReference>
<dbReference type="Proteomes" id="UP000050360">
    <property type="component" value="Unassembled WGS sequence"/>
</dbReference>
<dbReference type="InterPro" id="IPR017896">
    <property type="entry name" value="4Fe4S_Fe-S-bd"/>
</dbReference>
<keyword evidence="9" id="KW-0479">Metal-binding</keyword>
<proteinExistence type="inferred from homology"/>
<evidence type="ECO:0000256" key="4">
    <source>
        <dbReference type="ARBA" id="ARBA00009433"/>
    </source>
</evidence>
<dbReference type="Gene3D" id="1.10.1060.10">
    <property type="entry name" value="Alpha-helical ferredoxin"/>
    <property type="match status" value="1"/>
</dbReference>
<comment type="cofactor">
    <cofactor evidence="14">
        <name>[2Fe-2S] cluster</name>
        <dbReference type="ChEBI" id="CHEBI:190135"/>
    </cofactor>
</comment>
<dbReference type="InterPro" id="IPR017900">
    <property type="entry name" value="4Fe4S_Fe_S_CS"/>
</dbReference>
<dbReference type="EC" id="1.3.5.1" evidence="5"/>
<dbReference type="NCBIfam" id="NF004616">
    <property type="entry name" value="PRK05950.1"/>
    <property type="match status" value="1"/>
</dbReference>
<dbReference type="InterPro" id="IPR004489">
    <property type="entry name" value="Succ_DH/fum_Rdtase_Fe-S"/>
</dbReference>
<comment type="caution">
    <text evidence="17">The sequence shown here is derived from an EMBL/GenBank/DDBJ whole genome shotgun (WGS) entry which is preliminary data.</text>
</comment>
<keyword evidence="12" id="KW-0411">Iron-sulfur</keyword>
<dbReference type="SUPFAM" id="SSF46548">
    <property type="entry name" value="alpha-helical ferredoxin"/>
    <property type="match status" value="1"/>
</dbReference>
<evidence type="ECO:0000256" key="1">
    <source>
        <dbReference type="ARBA" id="ARBA00001927"/>
    </source>
</evidence>
<evidence type="ECO:0000256" key="2">
    <source>
        <dbReference type="ARBA" id="ARBA00001966"/>
    </source>
</evidence>
<evidence type="ECO:0000259" key="16">
    <source>
        <dbReference type="PROSITE" id="PS51379"/>
    </source>
</evidence>
<dbReference type="PROSITE" id="PS00198">
    <property type="entry name" value="4FE4S_FER_1"/>
    <property type="match status" value="1"/>
</dbReference>
<evidence type="ECO:0000256" key="10">
    <source>
        <dbReference type="ARBA" id="ARBA00023002"/>
    </source>
</evidence>
<dbReference type="PANTHER" id="PTHR11921">
    <property type="entry name" value="SUCCINATE DEHYDROGENASE IRON-SULFUR PROTEIN"/>
    <property type="match status" value="1"/>
</dbReference>
<dbReference type="InterPro" id="IPR025192">
    <property type="entry name" value="Succ_DH/fum_Rdtase_N"/>
</dbReference>
<dbReference type="InterPro" id="IPR009051">
    <property type="entry name" value="Helical_ferredxn"/>
</dbReference>
<evidence type="ECO:0000256" key="3">
    <source>
        <dbReference type="ARBA" id="ARBA00005163"/>
    </source>
</evidence>
<dbReference type="PATRIC" id="fig|1719120.3.peg.3359"/>
<dbReference type="SUPFAM" id="SSF54292">
    <property type="entry name" value="2Fe-2S ferredoxin-like"/>
    <property type="match status" value="1"/>
</dbReference>
<evidence type="ECO:0000256" key="8">
    <source>
        <dbReference type="ARBA" id="ARBA00022714"/>
    </source>
</evidence>
<keyword evidence="8" id="KW-0001">2Fe-2S</keyword>
<dbReference type="InterPro" id="IPR050573">
    <property type="entry name" value="SDH/FRD_Iron-Sulfur"/>
</dbReference>
<keyword evidence="11" id="KW-0408">Iron</keyword>
<dbReference type="PROSITE" id="PS51085">
    <property type="entry name" value="2FE2S_FER_2"/>
    <property type="match status" value="1"/>
</dbReference>
<dbReference type="NCBIfam" id="TIGR00384">
    <property type="entry name" value="dhsB"/>
    <property type="match status" value="1"/>
</dbReference>
<accession>A0A0P8CHY6</accession>
<evidence type="ECO:0000313" key="18">
    <source>
        <dbReference type="Proteomes" id="UP000050360"/>
    </source>
</evidence>
<dbReference type="InterPro" id="IPR001041">
    <property type="entry name" value="2Fe-2S_ferredoxin-type"/>
</dbReference>
<comment type="pathway">
    <text evidence="3">Carbohydrate metabolism; tricarboxylic acid cycle.</text>
</comment>
<evidence type="ECO:0000259" key="15">
    <source>
        <dbReference type="PROSITE" id="PS51085"/>
    </source>
</evidence>
<dbReference type="GO" id="GO:0009055">
    <property type="term" value="F:electron transfer activity"/>
    <property type="evidence" value="ECO:0007669"/>
    <property type="project" value="InterPro"/>
</dbReference>
<dbReference type="GO" id="GO:0051539">
    <property type="term" value="F:4 iron, 4 sulfur cluster binding"/>
    <property type="evidence" value="ECO:0007669"/>
    <property type="project" value="UniProtKB-KW"/>
</dbReference>
<evidence type="ECO:0000256" key="7">
    <source>
        <dbReference type="ARBA" id="ARBA00022532"/>
    </source>
</evidence>
<evidence type="ECO:0000256" key="13">
    <source>
        <dbReference type="ARBA" id="ARBA00023291"/>
    </source>
</evidence>
<evidence type="ECO:0000256" key="6">
    <source>
        <dbReference type="ARBA" id="ARBA00022485"/>
    </source>
</evidence>
<dbReference type="GO" id="GO:0008177">
    <property type="term" value="F:succinate dehydrogenase (quinone) activity"/>
    <property type="evidence" value="ECO:0007669"/>
    <property type="project" value="UniProtKB-EC"/>
</dbReference>
<keyword evidence="6" id="KW-0004">4Fe-4S</keyword>
<dbReference type="InterPro" id="IPR012675">
    <property type="entry name" value="Beta-grasp_dom_sf"/>
</dbReference>
<dbReference type="CDD" id="cd00207">
    <property type="entry name" value="fer2"/>
    <property type="match status" value="1"/>
</dbReference>
<comment type="similarity">
    <text evidence="4">Belongs to the succinate dehydrogenase/fumarate reductase iron-sulfur protein family.</text>
</comment>
<evidence type="ECO:0000256" key="5">
    <source>
        <dbReference type="ARBA" id="ARBA00012792"/>
    </source>
</evidence>
<dbReference type="Pfam" id="PF13183">
    <property type="entry name" value="Fer4_8"/>
    <property type="match status" value="1"/>
</dbReference>
<reference evidence="17 18" key="1">
    <citation type="submission" date="2015-09" db="EMBL/GenBank/DDBJ databases">
        <title>A metagenomics-based metabolic model of nitrate-dependent anaerobic oxidation of methane by Methanoperedens-like archaea.</title>
        <authorList>
            <person name="Arshad A."/>
            <person name="Speth D.R."/>
            <person name="De Graaf R.M."/>
            <person name="Op Den Camp H.J."/>
            <person name="Jetten M.S."/>
            <person name="Welte C.U."/>
        </authorList>
    </citation>
    <scope>NUCLEOTIDE SEQUENCE [LARGE SCALE GENOMIC DNA]</scope>
</reference>
<keyword evidence="10" id="KW-0560">Oxidoreductase</keyword>
<dbReference type="GO" id="GO:0051537">
    <property type="term" value="F:2 iron, 2 sulfur cluster binding"/>
    <property type="evidence" value="ECO:0007669"/>
    <property type="project" value="UniProtKB-KW"/>
</dbReference>
<dbReference type="GO" id="GO:0046872">
    <property type="term" value="F:metal ion binding"/>
    <property type="evidence" value="ECO:0007669"/>
    <property type="project" value="UniProtKB-KW"/>
</dbReference>
<keyword evidence="13" id="KW-0003">3Fe-4S</keyword>
<sequence>MKFKIKRFDGENSKFERFEVKPNTQMSVLDALFQIQDEIDSTLAFRYSCRGAVCGSCAMLINKKQRLACRTQVSEIADEKVLTISPYGPLAKPEFKARDEILIEPLPNLPVIKDLVVDMKPFFKHYESVEPWFDVENTTLQENMMSQEDTKKVDIYASCILCGLCYGACPVSARDKDYQGPAALAKAWRFYTDPRFPDRQKMLTRVDFTDGVWACDRVYRCVEVCPKQVPPTNAITGLIRKIIVQKIKNILR</sequence>
<dbReference type="PANTHER" id="PTHR11921:SF29">
    <property type="entry name" value="SUCCINATE DEHYDROGENASE [UBIQUINONE] IRON-SULFUR SUBUNIT, MITOCHONDRIAL"/>
    <property type="match status" value="1"/>
</dbReference>
<dbReference type="AlphaFoldDB" id="A0A0P8CHY6"/>
<evidence type="ECO:0000256" key="9">
    <source>
        <dbReference type="ARBA" id="ARBA00022723"/>
    </source>
</evidence>
<feature type="domain" description="2Fe-2S ferredoxin-type" evidence="15">
    <location>
        <begin position="1"/>
        <end position="87"/>
    </location>
</feature>
<protein>
    <recommendedName>
        <fullName evidence="5">succinate dehydrogenase</fullName>
        <ecNumber evidence="5">1.3.5.1</ecNumber>
    </recommendedName>
</protein>
<keyword evidence="7" id="KW-0816">Tricarboxylic acid cycle</keyword>
<dbReference type="GO" id="GO:0051538">
    <property type="term" value="F:3 iron, 4 sulfur cluster binding"/>
    <property type="evidence" value="ECO:0007669"/>
    <property type="project" value="UniProtKB-KW"/>
</dbReference>
<dbReference type="PROSITE" id="PS51379">
    <property type="entry name" value="4FE4S_FER_2"/>
    <property type="match status" value="1"/>
</dbReference>
<organism evidence="17 18">
    <name type="scientific">Candidatus Methanoperedens nitratireducens</name>
    <dbReference type="NCBI Taxonomy" id="1392998"/>
    <lineage>
        <taxon>Archaea</taxon>
        <taxon>Methanobacteriati</taxon>
        <taxon>Methanobacteriota</taxon>
        <taxon>Stenosarchaea group</taxon>
        <taxon>Methanomicrobia</taxon>
        <taxon>Methanosarcinales</taxon>
        <taxon>ANME-2 cluster</taxon>
        <taxon>Candidatus Methanoperedentaceae</taxon>
        <taxon>Candidatus Methanoperedens</taxon>
    </lineage>
</organism>
<comment type="cofactor">
    <cofactor evidence="2">
        <name>[4Fe-4S] cluster</name>
        <dbReference type="ChEBI" id="CHEBI:49883"/>
    </cofactor>
</comment>
<dbReference type="GO" id="GO:0006099">
    <property type="term" value="P:tricarboxylic acid cycle"/>
    <property type="evidence" value="ECO:0007669"/>
    <property type="project" value="UniProtKB-KW"/>
</dbReference>